<dbReference type="InterPro" id="IPR044859">
    <property type="entry name" value="Allene_oxi_cyc_Dirigent"/>
</dbReference>
<evidence type="ECO:0000313" key="6">
    <source>
        <dbReference type="Proteomes" id="UP000655225"/>
    </source>
</evidence>
<dbReference type="OMA" id="HNHARHE"/>
<dbReference type="InterPro" id="IPR004265">
    <property type="entry name" value="Dirigent"/>
</dbReference>
<comment type="function">
    <text evidence="4">Dirigent proteins impart stereoselectivity on the phenoxy radical-coupling reaction, yielding optically active lignans from two molecules of coniferyl alcohol in the biosynthesis of lignans, flavonolignans, and alkaloids and thus plays a central role in plant secondary metabolism.</text>
</comment>
<sequence length="221" mass="23449">MIILTQSTSARILGDRSPGLHVTHHSLSFFMQDVLSASTHPGSRPAITKVNDLLPFSKPLGLFPPSKGIPLPEPNPTLPVTGVSSQILDLSGISLSYPVIATLQELEFGTVTAINENFAEGPMVGSPLLGKTQGIYVASSEDGSSHMMAMTAMFANSEFKDSLRFFGVHRTDVSESHIAVIGGTGEYSSANGYATVKAITVDSNGSEVANKLLLFTVYLSY</sequence>
<dbReference type="OrthoDB" id="1685727at2759"/>
<gene>
    <name evidence="5" type="ORF">HHK36_010916</name>
</gene>
<name>A0A834ZBD9_TETSI</name>
<comment type="similarity">
    <text evidence="1 4">Belongs to the plant dirigent protein family.</text>
</comment>
<keyword evidence="6" id="KW-1185">Reference proteome</keyword>
<dbReference type="Proteomes" id="UP000655225">
    <property type="component" value="Unassembled WGS sequence"/>
</dbReference>
<dbReference type="PANTHER" id="PTHR46215">
    <property type="entry name" value="DIRIGENT PROTEIN 24-RELATED"/>
    <property type="match status" value="1"/>
</dbReference>
<dbReference type="GO" id="GO:0009699">
    <property type="term" value="P:phenylpropanoid biosynthetic process"/>
    <property type="evidence" value="ECO:0007669"/>
    <property type="project" value="UniProtKB-ARBA"/>
</dbReference>
<evidence type="ECO:0000313" key="5">
    <source>
        <dbReference type="EMBL" id="KAF8402825.1"/>
    </source>
</evidence>
<reference evidence="5 6" key="1">
    <citation type="submission" date="2020-04" db="EMBL/GenBank/DDBJ databases">
        <title>Plant Genome Project.</title>
        <authorList>
            <person name="Zhang R.-G."/>
        </authorList>
    </citation>
    <scope>NUCLEOTIDE SEQUENCE [LARGE SCALE GENOMIC DNA]</scope>
    <source>
        <strain evidence="5">YNK0</strain>
        <tissue evidence="5">Leaf</tissue>
    </source>
</reference>
<proteinExistence type="inferred from homology"/>
<dbReference type="EMBL" id="JABCRI010000007">
    <property type="protein sequence ID" value="KAF8402825.1"/>
    <property type="molecule type" value="Genomic_DNA"/>
</dbReference>
<accession>A0A834ZBD9</accession>
<dbReference type="GO" id="GO:0048046">
    <property type="term" value="C:apoplast"/>
    <property type="evidence" value="ECO:0007669"/>
    <property type="project" value="UniProtKB-SubCell"/>
</dbReference>
<protein>
    <recommendedName>
        <fullName evidence="4">Dirigent protein</fullName>
    </recommendedName>
</protein>
<dbReference type="PANTHER" id="PTHR46215:SF17">
    <property type="entry name" value="DIRIGENT PROTEIN"/>
    <property type="match status" value="1"/>
</dbReference>
<dbReference type="Gene3D" id="2.40.480.10">
    <property type="entry name" value="Allene oxide cyclase-like"/>
    <property type="match status" value="1"/>
</dbReference>
<evidence type="ECO:0000256" key="1">
    <source>
        <dbReference type="ARBA" id="ARBA00010746"/>
    </source>
</evidence>
<evidence type="ECO:0000256" key="2">
    <source>
        <dbReference type="ARBA" id="ARBA00011738"/>
    </source>
</evidence>
<comment type="caution">
    <text evidence="5">The sequence shown here is derived from an EMBL/GenBank/DDBJ whole genome shotgun (WGS) entry which is preliminary data.</text>
</comment>
<dbReference type="AlphaFoldDB" id="A0A834ZBD9"/>
<organism evidence="5 6">
    <name type="scientific">Tetracentron sinense</name>
    <name type="common">Spur-leaf</name>
    <dbReference type="NCBI Taxonomy" id="13715"/>
    <lineage>
        <taxon>Eukaryota</taxon>
        <taxon>Viridiplantae</taxon>
        <taxon>Streptophyta</taxon>
        <taxon>Embryophyta</taxon>
        <taxon>Tracheophyta</taxon>
        <taxon>Spermatophyta</taxon>
        <taxon>Magnoliopsida</taxon>
        <taxon>Trochodendrales</taxon>
        <taxon>Trochodendraceae</taxon>
        <taxon>Tetracentron</taxon>
    </lineage>
</organism>
<keyword evidence="3 4" id="KW-0964">Secreted</keyword>
<evidence type="ECO:0000256" key="3">
    <source>
        <dbReference type="ARBA" id="ARBA00022525"/>
    </source>
</evidence>
<comment type="subunit">
    <text evidence="2 4">Homodimer.</text>
</comment>
<evidence type="ECO:0000256" key="4">
    <source>
        <dbReference type="RuleBase" id="RU363099"/>
    </source>
</evidence>
<keyword evidence="4" id="KW-0052">Apoplast</keyword>
<comment type="subcellular location">
    <subcellularLocation>
        <location evidence="4">Secreted</location>
        <location evidence="4">Extracellular space</location>
        <location evidence="4">Apoplast</location>
    </subcellularLocation>
</comment>
<dbReference type="Pfam" id="PF03018">
    <property type="entry name" value="Dirigent"/>
    <property type="match status" value="1"/>
</dbReference>